<dbReference type="SMART" id="SM00829">
    <property type="entry name" value="PKS_ER"/>
    <property type="match status" value="1"/>
</dbReference>
<dbReference type="STRING" id="36805.BOH66_00775"/>
<evidence type="ECO:0000313" key="2">
    <source>
        <dbReference type="EMBL" id="APZ32996.1"/>
    </source>
</evidence>
<dbReference type="Gene3D" id="3.90.180.10">
    <property type="entry name" value="Medium-chain alcohol dehydrogenases, catalytic domain"/>
    <property type="match status" value="1"/>
</dbReference>
<dbReference type="Pfam" id="PF08240">
    <property type="entry name" value="ADH_N"/>
    <property type="match status" value="1"/>
</dbReference>
<name>A0A1P8U4G1_9MICO</name>
<evidence type="ECO:0000313" key="3">
    <source>
        <dbReference type="Proteomes" id="UP000187185"/>
    </source>
</evidence>
<evidence type="ECO:0000259" key="1">
    <source>
        <dbReference type="SMART" id="SM00829"/>
    </source>
</evidence>
<dbReference type="KEGG" id="maur:BOH66_00775"/>
<proteinExistence type="predicted"/>
<dbReference type="CDD" id="cd05289">
    <property type="entry name" value="MDR_like_2"/>
    <property type="match status" value="1"/>
</dbReference>
<dbReference type="AlphaFoldDB" id="A0A1P8U4G1"/>
<gene>
    <name evidence="2" type="ORF">BOH66_00775</name>
</gene>
<reference evidence="2 3" key="1">
    <citation type="submission" date="2016-12" db="EMBL/GenBank/DDBJ databases">
        <title>Complete genome sequence of Microbacterium aurum KACC 15219.</title>
        <authorList>
            <person name="Jung Y."/>
            <person name="Shin J.-H."/>
            <person name="Lee Y.-J."/>
            <person name="Yi H."/>
            <person name="Bahn Y.-S."/>
            <person name="Kim J.F."/>
            <person name="Lee D.-W."/>
        </authorList>
    </citation>
    <scope>NUCLEOTIDE SEQUENCE [LARGE SCALE GENOMIC DNA]</scope>
    <source>
        <strain evidence="2 3">KACC 15219</strain>
    </source>
</reference>
<dbReference type="InterPro" id="IPR052733">
    <property type="entry name" value="Chloroplast_QOR"/>
</dbReference>
<dbReference type="SUPFAM" id="SSF51735">
    <property type="entry name" value="NAD(P)-binding Rossmann-fold domains"/>
    <property type="match status" value="1"/>
</dbReference>
<dbReference type="EMBL" id="CP018762">
    <property type="protein sequence ID" value="APZ32996.1"/>
    <property type="molecule type" value="Genomic_DNA"/>
</dbReference>
<dbReference type="Gene3D" id="3.40.50.720">
    <property type="entry name" value="NAD(P)-binding Rossmann-like Domain"/>
    <property type="match status" value="1"/>
</dbReference>
<dbReference type="InterPro" id="IPR013154">
    <property type="entry name" value="ADH-like_N"/>
</dbReference>
<accession>A0A1P8U4G1</accession>
<dbReference type="SUPFAM" id="SSF50129">
    <property type="entry name" value="GroES-like"/>
    <property type="match status" value="1"/>
</dbReference>
<organism evidence="2 3">
    <name type="scientific">Microbacterium aurum</name>
    <dbReference type="NCBI Taxonomy" id="36805"/>
    <lineage>
        <taxon>Bacteria</taxon>
        <taxon>Bacillati</taxon>
        <taxon>Actinomycetota</taxon>
        <taxon>Actinomycetes</taxon>
        <taxon>Micrococcales</taxon>
        <taxon>Microbacteriaceae</taxon>
        <taxon>Microbacterium</taxon>
    </lineage>
</organism>
<dbReference type="InterPro" id="IPR020843">
    <property type="entry name" value="ER"/>
</dbReference>
<keyword evidence="3" id="KW-1185">Reference proteome</keyword>
<dbReference type="Pfam" id="PF13602">
    <property type="entry name" value="ADH_zinc_N_2"/>
    <property type="match status" value="1"/>
</dbReference>
<dbReference type="PANTHER" id="PTHR44013:SF1">
    <property type="entry name" value="ZINC-TYPE ALCOHOL DEHYDROGENASE-LIKE PROTEIN C16A3.02C"/>
    <property type="match status" value="1"/>
</dbReference>
<dbReference type="RefSeq" id="WP_076688403.1">
    <property type="nucleotide sequence ID" value="NZ_CP018762.1"/>
</dbReference>
<protein>
    <submittedName>
        <fullName evidence="2">Alcohol dehydrogenase</fullName>
    </submittedName>
</protein>
<dbReference type="InterPro" id="IPR036291">
    <property type="entry name" value="NAD(P)-bd_dom_sf"/>
</dbReference>
<dbReference type="GO" id="GO:0016491">
    <property type="term" value="F:oxidoreductase activity"/>
    <property type="evidence" value="ECO:0007669"/>
    <property type="project" value="InterPro"/>
</dbReference>
<sequence length="309" mass="32029">MKALVYSDFGGNDRFQIVDREMPHNGPDTLVVRVVAAGLNPVDYKVREGYLRGAIDTLLPAVPGWDVAGIVEKTGLDTPKFAVGDAVLAYARADVVQHGSLAEYMPVPVRTAAHKPEGVSFEQAAALPLTGLTALQSLERAGVRSGQTVLIHGAAGGVGSFGVQLAVLRGARVVGTASPANHEYLRSLGAEPIAYGDGVVDAARALAPEGFDVIVDYAGGASLDSVPHLLASAGTVVSIADPRARSEFGGHYVWVRPDAAQLAELAHLVADGALRVEIAATYPLDEAAAAYAALEQGHTRGKLVVTTAV</sequence>
<dbReference type="InterPro" id="IPR011032">
    <property type="entry name" value="GroES-like_sf"/>
</dbReference>
<feature type="domain" description="Enoyl reductase (ER)" evidence="1">
    <location>
        <begin position="10"/>
        <end position="305"/>
    </location>
</feature>
<dbReference type="PANTHER" id="PTHR44013">
    <property type="entry name" value="ZINC-TYPE ALCOHOL DEHYDROGENASE-LIKE PROTEIN C16A3.02C"/>
    <property type="match status" value="1"/>
</dbReference>
<dbReference type="OrthoDB" id="3727682at2"/>
<dbReference type="Proteomes" id="UP000187185">
    <property type="component" value="Chromosome"/>
</dbReference>